<sequence length="287" mass="30836">MNDIKVIKTGGGIVENTMLLEQFIKDFSAIDGPKILVHGGGVMASQLQRQLGQQPVMIDGRRVTDMDTLKVVTMVYAGWCSKSITALLQKNGCNAIGLSGADADLIRATRRPPVRKEGQTEGETVTIDYGYVGDVDPLRINARFLCRLIDAGITPVICAITYDGNGSLLNTNADTIASSVAVSLASYIKGGIRSESLSSGKPAELPEVSLIYCFEKDGVLYDRDDDSSVIPEITPERYSRLKQEGRVAAGMIPKLDNAFNALENGVKQVIIKNARNIGNSIGTVISL</sequence>
<evidence type="ECO:0000256" key="3">
    <source>
        <dbReference type="ARBA" id="ARBA00022605"/>
    </source>
</evidence>
<keyword evidence="6 9" id="KW-0418">Kinase</keyword>
<dbReference type="AlphaFoldDB" id="A0A9D9ERP8"/>
<comment type="function">
    <text evidence="9">Catalyzes the ATP-dependent phosphorylation of N-acetyl-L-glutamate.</text>
</comment>
<feature type="site" description="Transition state stabilizer" evidence="9">
    <location>
        <position position="8"/>
    </location>
</feature>
<evidence type="ECO:0000313" key="11">
    <source>
        <dbReference type="EMBL" id="MBO8452062.1"/>
    </source>
</evidence>
<feature type="site" description="Transition state stabilizer" evidence="9">
    <location>
        <position position="254"/>
    </location>
</feature>
<keyword evidence="9" id="KW-0963">Cytoplasm</keyword>
<feature type="domain" description="Aspartate/glutamate/uridylate kinase" evidence="10">
    <location>
        <begin position="4"/>
        <end position="184"/>
    </location>
</feature>
<dbReference type="GO" id="GO:0005524">
    <property type="term" value="F:ATP binding"/>
    <property type="evidence" value="ECO:0007669"/>
    <property type="project" value="UniProtKB-UniRule"/>
</dbReference>
<comment type="caution">
    <text evidence="11">The sequence shown here is derived from an EMBL/GenBank/DDBJ whole genome shotgun (WGS) entry which is preliminary data.</text>
</comment>
<dbReference type="InterPro" id="IPR036393">
    <property type="entry name" value="AceGlu_kinase-like_sf"/>
</dbReference>
<dbReference type="PANTHER" id="PTHR23342:SF0">
    <property type="entry name" value="N-ACETYLGLUTAMATE SYNTHASE, MITOCHONDRIAL"/>
    <property type="match status" value="1"/>
</dbReference>
<dbReference type="Pfam" id="PF00696">
    <property type="entry name" value="AA_kinase"/>
    <property type="match status" value="2"/>
</dbReference>
<evidence type="ECO:0000259" key="10">
    <source>
        <dbReference type="Pfam" id="PF00696"/>
    </source>
</evidence>
<dbReference type="SUPFAM" id="SSF53633">
    <property type="entry name" value="Carbamate kinase-like"/>
    <property type="match status" value="1"/>
</dbReference>
<dbReference type="HAMAP" id="MF_00082">
    <property type="entry name" value="ArgB"/>
    <property type="match status" value="1"/>
</dbReference>
<keyword evidence="5 9" id="KW-0547">Nucleotide-binding</keyword>
<comment type="pathway">
    <text evidence="1 9">Amino-acid biosynthesis; L-arginine biosynthesis; N(2)-acetyl-L-ornithine from L-glutamate: step 2/4.</text>
</comment>
<dbReference type="EC" id="2.7.2.8" evidence="9"/>
<reference evidence="11" key="1">
    <citation type="submission" date="2020-10" db="EMBL/GenBank/DDBJ databases">
        <authorList>
            <person name="Gilroy R."/>
        </authorList>
    </citation>
    <scope>NUCLEOTIDE SEQUENCE</scope>
    <source>
        <strain evidence="11">B1-20833</strain>
    </source>
</reference>
<proteinExistence type="inferred from homology"/>
<dbReference type="Gene3D" id="3.40.1160.10">
    <property type="entry name" value="Acetylglutamate kinase-like"/>
    <property type="match status" value="2"/>
</dbReference>
<evidence type="ECO:0000256" key="7">
    <source>
        <dbReference type="ARBA" id="ARBA00022840"/>
    </source>
</evidence>
<dbReference type="InterPro" id="IPR004662">
    <property type="entry name" value="AcgluKinase_fam"/>
</dbReference>
<keyword evidence="4 9" id="KW-0808">Transferase</keyword>
<evidence type="ECO:0000256" key="1">
    <source>
        <dbReference type="ARBA" id="ARBA00004828"/>
    </source>
</evidence>
<dbReference type="GO" id="GO:0003991">
    <property type="term" value="F:acetylglutamate kinase activity"/>
    <property type="evidence" value="ECO:0007669"/>
    <property type="project" value="UniProtKB-UniRule"/>
</dbReference>
<dbReference type="CDD" id="cd04238">
    <property type="entry name" value="AAK_NAGK-like"/>
    <property type="match status" value="1"/>
</dbReference>
<evidence type="ECO:0000256" key="9">
    <source>
        <dbReference type="HAMAP-Rule" id="MF_00082"/>
    </source>
</evidence>
<dbReference type="Proteomes" id="UP000823661">
    <property type="component" value="Unassembled WGS sequence"/>
</dbReference>
<gene>
    <name evidence="9" type="primary">argB</name>
    <name evidence="11" type="ORF">IAC06_04155</name>
</gene>
<evidence type="ECO:0000256" key="6">
    <source>
        <dbReference type="ARBA" id="ARBA00022777"/>
    </source>
</evidence>
<comment type="catalytic activity">
    <reaction evidence="8 9">
        <text>N-acetyl-L-glutamate + ATP = N-acetyl-L-glutamyl 5-phosphate + ADP</text>
        <dbReference type="Rhea" id="RHEA:14629"/>
        <dbReference type="ChEBI" id="CHEBI:30616"/>
        <dbReference type="ChEBI" id="CHEBI:44337"/>
        <dbReference type="ChEBI" id="CHEBI:57936"/>
        <dbReference type="ChEBI" id="CHEBI:456216"/>
        <dbReference type="EC" id="2.7.2.8"/>
    </reaction>
</comment>
<feature type="binding site" evidence="9">
    <location>
        <position position="62"/>
    </location>
    <ligand>
        <name>substrate</name>
    </ligand>
</feature>
<feature type="binding site" evidence="9">
    <location>
        <begin position="40"/>
        <end position="41"/>
    </location>
    <ligand>
        <name>substrate</name>
    </ligand>
</feature>
<keyword evidence="3 9" id="KW-0028">Amino-acid biosynthesis</keyword>
<evidence type="ECO:0000256" key="2">
    <source>
        <dbReference type="ARBA" id="ARBA00022571"/>
    </source>
</evidence>
<keyword evidence="2 9" id="KW-0055">Arginine biosynthesis</keyword>
<protein>
    <recommendedName>
        <fullName evidence="9">Acetylglutamate kinase</fullName>
        <ecNumber evidence="9">2.7.2.8</ecNumber>
    </recommendedName>
    <alternativeName>
        <fullName evidence="9">N-acetyl-L-glutamate 5-phosphotransferase</fullName>
    </alternativeName>
    <alternativeName>
        <fullName evidence="9">NAG kinase</fullName>
        <shortName evidence="9">NAGK</shortName>
    </alternativeName>
</protein>
<dbReference type="PIRSF" id="PIRSF000728">
    <property type="entry name" value="NAGK"/>
    <property type="match status" value="1"/>
</dbReference>
<dbReference type="PANTHER" id="PTHR23342">
    <property type="entry name" value="N-ACETYLGLUTAMATE SYNTHASE"/>
    <property type="match status" value="1"/>
</dbReference>
<keyword evidence="7 9" id="KW-0067">ATP-binding</keyword>
<dbReference type="GO" id="GO:0042450">
    <property type="term" value="P:L-arginine biosynthetic process via ornithine"/>
    <property type="evidence" value="ECO:0007669"/>
    <property type="project" value="UniProtKB-UniRule"/>
</dbReference>
<evidence type="ECO:0000313" key="12">
    <source>
        <dbReference type="Proteomes" id="UP000823661"/>
    </source>
</evidence>
<feature type="binding site" evidence="9">
    <location>
        <position position="170"/>
    </location>
    <ligand>
        <name>substrate</name>
    </ligand>
</feature>
<evidence type="ECO:0000256" key="8">
    <source>
        <dbReference type="ARBA" id="ARBA00048141"/>
    </source>
</evidence>
<evidence type="ECO:0000256" key="4">
    <source>
        <dbReference type="ARBA" id="ARBA00022679"/>
    </source>
</evidence>
<name>A0A9D9ERP8_9BACT</name>
<comment type="subcellular location">
    <subcellularLocation>
        <location evidence="9">Cytoplasm</location>
    </subcellularLocation>
</comment>
<feature type="domain" description="Aspartate/glutamate/uridylate kinase" evidence="10">
    <location>
        <begin position="209"/>
        <end position="273"/>
    </location>
</feature>
<reference evidence="11" key="2">
    <citation type="journal article" date="2021" name="PeerJ">
        <title>Extensive microbial diversity within the chicken gut microbiome revealed by metagenomics and culture.</title>
        <authorList>
            <person name="Gilroy R."/>
            <person name="Ravi A."/>
            <person name="Getino M."/>
            <person name="Pursley I."/>
            <person name="Horton D.L."/>
            <person name="Alikhan N.F."/>
            <person name="Baker D."/>
            <person name="Gharbi K."/>
            <person name="Hall N."/>
            <person name="Watson M."/>
            <person name="Adriaenssens E.M."/>
            <person name="Foster-Nyarko E."/>
            <person name="Jarju S."/>
            <person name="Secka A."/>
            <person name="Antonio M."/>
            <person name="Oren A."/>
            <person name="Chaudhuri R.R."/>
            <person name="La Ragione R."/>
            <person name="Hildebrand F."/>
            <person name="Pallen M.J."/>
        </authorList>
    </citation>
    <scope>NUCLEOTIDE SEQUENCE</scope>
    <source>
        <strain evidence="11">B1-20833</strain>
    </source>
</reference>
<accession>A0A9D9ERP8</accession>
<dbReference type="InterPro" id="IPR001048">
    <property type="entry name" value="Asp/Glu/Uridylate_kinase"/>
</dbReference>
<dbReference type="GO" id="GO:0005737">
    <property type="term" value="C:cytoplasm"/>
    <property type="evidence" value="ECO:0007669"/>
    <property type="project" value="UniProtKB-SubCell"/>
</dbReference>
<dbReference type="EMBL" id="JADIMI010000039">
    <property type="protein sequence ID" value="MBO8452062.1"/>
    <property type="molecule type" value="Genomic_DNA"/>
</dbReference>
<evidence type="ECO:0000256" key="5">
    <source>
        <dbReference type="ARBA" id="ARBA00022741"/>
    </source>
</evidence>
<comment type="similarity">
    <text evidence="9">Belongs to the acetylglutamate kinase family. ArgB subfamily.</text>
</comment>
<dbReference type="InterPro" id="IPR037528">
    <property type="entry name" value="ArgB"/>
</dbReference>
<organism evidence="11 12">
    <name type="scientific">Candidatus Cryptobacteroides intestinavium</name>
    <dbReference type="NCBI Taxonomy" id="2840766"/>
    <lineage>
        <taxon>Bacteria</taxon>
        <taxon>Pseudomonadati</taxon>
        <taxon>Bacteroidota</taxon>
        <taxon>Bacteroidia</taxon>
        <taxon>Bacteroidales</taxon>
        <taxon>Candidatus Cryptobacteroides</taxon>
    </lineage>
</organism>